<gene>
    <name evidence="3" type="ORF">UY16_C0048G0008</name>
</gene>
<proteinExistence type="predicted"/>
<name>A0A0G1W8X9_9BACT</name>
<keyword evidence="2" id="KW-0732">Signal</keyword>
<feature type="signal peptide" evidence="2">
    <location>
        <begin position="1"/>
        <end position="22"/>
    </location>
</feature>
<dbReference type="Proteomes" id="UP000034739">
    <property type="component" value="Unassembled WGS sequence"/>
</dbReference>
<evidence type="ECO:0000313" key="4">
    <source>
        <dbReference type="Proteomes" id="UP000034739"/>
    </source>
</evidence>
<accession>A0A0G1W8X9</accession>
<feature type="transmembrane region" description="Helical" evidence="1">
    <location>
        <begin position="314"/>
        <end position="334"/>
    </location>
</feature>
<feature type="chain" id="PRO_5002540458" evidence="2">
    <location>
        <begin position="23"/>
        <end position="352"/>
    </location>
</feature>
<dbReference type="EMBL" id="LCOY01000048">
    <property type="protein sequence ID" value="KKU86793.1"/>
    <property type="molecule type" value="Genomic_DNA"/>
</dbReference>
<reference evidence="3 4" key="1">
    <citation type="journal article" date="2015" name="Nature">
        <title>rRNA introns, odd ribosomes, and small enigmatic genomes across a large radiation of phyla.</title>
        <authorList>
            <person name="Brown C.T."/>
            <person name="Hug L.A."/>
            <person name="Thomas B.C."/>
            <person name="Sharon I."/>
            <person name="Castelle C.J."/>
            <person name="Singh A."/>
            <person name="Wilkins M.J."/>
            <person name="Williams K.H."/>
            <person name="Banfield J.F."/>
        </authorList>
    </citation>
    <scope>NUCLEOTIDE SEQUENCE [LARGE SCALE GENOMIC DNA]</scope>
</reference>
<keyword evidence="1" id="KW-0472">Membrane</keyword>
<protein>
    <submittedName>
        <fullName evidence="3">Secreted protein</fullName>
    </submittedName>
</protein>
<keyword evidence="1" id="KW-0812">Transmembrane</keyword>
<sequence>MKKFLFTFTLLALSLVSGVAYASETNGTILTPTANDGYAWSNQAGWVNFGATNSNIQITDSGITGYAWSNNYGWINMSPTNGGVSVAANGALSGYAWGQSLGWINFSGVSINSSGKFVGLASGTIIGTFTFDCGNCSVATDYRPINFRTTITTTTESVGTGRSGERSRVIQEIQPIESPPSLVSPTSISQPAAQLVTEETAPAQLFDIRLLLDRSNVARIIDLVARVTFESFGRVPTPVEITFSILGTDGQELWKSVDTTTVQTEAVFVKRFSDAPELSLGSYTLRLSTLYNTDVTDVFEAPFTISSVVVQSYWLAWLIGSLIFAILIIFFILWKRWRKDMEENNDNRITGF</sequence>
<evidence type="ECO:0000256" key="2">
    <source>
        <dbReference type="SAM" id="SignalP"/>
    </source>
</evidence>
<evidence type="ECO:0000256" key="1">
    <source>
        <dbReference type="SAM" id="Phobius"/>
    </source>
</evidence>
<evidence type="ECO:0000313" key="3">
    <source>
        <dbReference type="EMBL" id="KKU86793.1"/>
    </source>
</evidence>
<comment type="caution">
    <text evidence="3">The sequence shown here is derived from an EMBL/GenBank/DDBJ whole genome shotgun (WGS) entry which is preliminary data.</text>
</comment>
<organism evidence="3 4">
    <name type="scientific">Candidatus Gottesmanbacteria bacterium GW2011_GWA2_47_9</name>
    <dbReference type="NCBI Taxonomy" id="1618445"/>
    <lineage>
        <taxon>Bacteria</taxon>
        <taxon>Candidatus Gottesmaniibacteriota</taxon>
    </lineage>
</organism>
<keyword evidence="1" id="KW-1133">Transmembrane helix</keyword>
<dbReference type="AlphaFoldDB" id="A0A0G1W8X9"/>